<evidence type="ECO:0000256" key="1">
    <source>
        <dbReference type="ARBA" id="ARBA00008569"/>
    </source>
</evidence>
<dbReference type="Proteomes" id="UP001341840">
    <property type="component" value="Unassembled WGS sequence"/>
</dbReference>
<dbReference type="PANTHER" id="PTHR48418">
    <property type="entry name" value="TRNA WYBUTOSINE-SYNTHESIZING PROTEIN 3"/>
    <property type="match status" value="1"/>
</dbReference>
<keyword evidence="5" id="KW-0949">S-adenosyl-L-methionine</keyword>
<comment type="caution">
    <text evidence="11">The sequence shown here is derived from an EMBL/GenBank/DDBJ whole genome shotgun (WGS) entry which is preliminary data.</text>
</comment>
<dbReference type="InterPro" id="IPR003827">
    <property type="entry name" value="tRNA_yW-synthesising"/>
</dbReference>
<evidence type="ECO:0000313" key="12">
    <source>
        <dbReference type="Proteomes" id="UP001341840"/>
    </source>
</evidence>
<dbReference type="SUPFAM" id="SSF111278">
    <property type="entry name" value="SSo0622-like"/>
    <property type="match status" value="1"/>
</dbReference>
<dbReference type="InterPro" id="IPR036602">
    <property type="entry name" value="tRNA_yW-synthesising-like_sf"/>
</dbReference>
<feature type="region of interest" description="Disordered" evidence="9">
    <location>
        <begin position="1"/>
        <end position="25"/>
    </location>
</feature>
<accession>A0ABU6T859</accession>
<evidence type="ECO:0000313" key="11">
    <source>
        <dbReference type="EMBL" id="MED6144123.1"/>
    </source>
</evidence>
<organism evidence="11 12">
    <name type="scientific">Stylosanthes scabra</name>
    <dbReference type="NCBI Taxonomy" id="79078"/>
    <lineage>
        <taxon>Eukaryota</taxon>
        <taxon>Viridiplantae</taxon>
        <taxon>Streptophyta</taxon>
        <taxon>Embryophyta</taxon>
        <taxon>Tracheophyta</taxon>
        <taxon>Spermatophyta</taxon>
        <taxon>Magnoliopsida</taxon>
        <taxon>eudicotyledons</taxon>
        <taxon>Gunneridae</taxon>
        <taxon>Pentapetalae</taxon>
        <taxon>rosids</taxon>
        <taxon>fabids</taxon>
        <taxon>Fabales</taxon>
        <taxon>Fabaceae</taxon>
        <taxon>Papilionoideae</taxon>
        <taxon>50 kb inversion clade</taxon>
        <taxon>dalbergioids sensu lato</taxon>
        <taxon>Dalbergieae</taxon>
        <taxon>Pterocarpus clade</taxon>
        <taxon>Stylosanthes</taxon>
    </lineage>
</organism>
<evidence type="ECO:0000256" key="7">
    <source>
        <dbReference type="ARBA" id="ARBA00030554"/>
    </source>
</evidence>
<dbReference type="InterPro" id="IPR015915">
    <property type="entry name" value="Kelch-typ_b-propeller"/>
</dbReference>
<dbReference type="EC" id="2.1.1.282" evidence="2"/>
<keyword evidence="4" id="KW-0808">Transferase</keyword>
<comment type="catalytic activity">
    <reaction evidence="8">
        <text>4-demethyl-7-[(3S)-3-amino-3-carboxypropyl]wyosine(37) in tRNA(Phe) + S-adenosyl-L-methionine = 7-[(3S)-3-amino-3-carboxypropyl]wyosine(37) in tRNA(Phe) + S-adenosyl-L-homocysteine + H(+)</text>
        <dbReference type="Rhea" id="RHEA:36635"/>
        <dbReference type="Rhea" id="RHEA-COMP:10378"/>
        <dbReference type="Rhea" id="RHEA-COMP:10379"/>
        <dbReference type="ChEBI" id="CHEBI:15378"/>
        <dbReference type="ChEBI" id="CHEBI:57856"/>
        <dbReference type="ChEBI" id="CHEBI:59789"/>
        <dbReference type="ChEBI" id="CHEBI:73543"/>
        <dbReference type="ChEBI" id="CHEBI:73550"/>
        <dbReference type="EC" id="2.1.1.282"/>
    </reaction>
</comment>
<keyword evidence="6" id="KW-0819">tRNA processing</keyword>
<dbReference type="Gene3D" id="3.30.1960.10">
    <property type="entry name" value="tRNA wybutosine-synthesizing-like"/>
    <property type="match status" value="1"/>
</dbReference>
<name>A0ABU6T859_9FABA</name>
<proteinExistence type="inferred from homology"/>
<dbReference type="Pfam" id="PF24681">
    <property type="entry name" value="Kelch_KLHDC2_KLHL20_DRC7"/>
    <property type="match status" value="1"/>
</dbReference>
<keyword evidence="3" id="KW-0489">Methyltransferase</keyword>
<comment type="similarity">
    <text evidence="1">Belongs to the TYW3 family.</text>
</comment>
<sequence length="383" mass="41267">MEFEKRKAATLSSLNSTEQDKSPKGSLDIPIIPLINALNNNPFYFTTSSCSGRISILSQPLQNDAVSNLPKKKARGGTWLFVSHDPANADSILSLLFPTSESTQSSPVPSELVFRFEPLIIAVECRDLSSAQSLVSLAISCGFRESGITNAGKRVIIAIRCSIRLEVPLGDTAKIMVTPEYVRYLVQVANDKMEANRNRTERFLAVLQRSNGFGGGPVVADMGNHLPPNCDHSEVEDESQLGNENGGAYSGFIGSPVCSVPITHVEIVGEPMEKLFLWGHSACALDNGKVVVFGGFGGPGRHARRDDLLLLDPCSGELEMISTPGCGSPSPRLGHTASLVGECMFVIGGRTGPDKILSDVWILDTTRNCWRLHQCGGSVFPPR</sequence>
<dbReference type="Pfam" id="PF02676">
    <property type="entry name" value="TYW3"/>
    <property type="match status" value="1"/>
</dbReference>
<evidence type="ECO:0000259" key="10">
    <source>
        <dbReference type="Pfam" id="PF02676"/>
    </source>
</evidence>
<reference evidence="11 12" key="1">
    <citation type="journal article" date="2023" name="Plants (Basel)">
        <title>Bridging the Gap: Combining Genomics and Transcriptomics Approaches to Understand Stylosanthes scabra, an Orphan Legume from the Brazilian Caatinga.</title>
        <authorList>
            <person name="Ferreira-Neto J.R.C."/>
            <person name="da Silva M.D."/>
            <person name="Binneck E."/>
            <person name="de Melo N.F."/>
            <person name="da Silva R.H."/>
            <person name="de Melo A.L.T.M."/>
            <person name="Pandolfi V."/>
            <person name="Bustamante F.O."/>
            <person name="Brasileiro-Vidal A.C."/>
            <person name="Benko-Iseppon A.M."/>
        </authorList>
    </citation>
    <scope>NUCLEOTIDE SEQUENCE [LARGE SCALE GENOMIC DNA]</scope>
    <source>
        <tissue evidence="11">Leaves</tissue>
    </source>
</reference>
<dbReference type="SUPFAM" id="SSF117281">
    <property type="entry name" value="Kelch motif"/>
    <property type="match status" value="1"/>
</dbReference>
<evidence type="ECO:0000256" key="8">
    <source>
        <dbReference type="ARBA" id="ARBA00049202"/>
    </source>
</evidence>
<evidence type="ECO:0000256" key="6">
    <source>
        <dbReference type="ARBA" id="ARBA00022694"/>
    </source>
</evidence>
<evidence type="ECO:0000256" key="3">
    <source>
        <dbReference type="ARBA" id="ARBA00022603"/>
    </source>
</evidence>
<feature type="domain" description="tRNA wybutosine-synthesizing protein" evidence="10">
    <location>
        <begin position="5"/>
        <end position="208"/>
    </location>
</feature>
<keyword evidence="12" id="KW-1185">Reference proteome</keyword>
<dbReference type="EMBL" id="JASCZI010090652">
    <property type="protein sequence ID" value="MED6144123.1"/>
    <property type="molecule type" value="Genomic_DNA"/>
</dbReference>
<evidence type="ECO:0000256" key="5">
    <source>
        <dbReference type="ARBA" id="ARBA00022691"/>
    </source>
</evidence>
<evidence type="ECO:0000256" key="2">
    <source>
        <dbReference type="ARBA" id="ARBA00012750"/>
    </source>
</evidence>
<protein>
    <recommendedName>
        <fullName evidence="2">tRNA(Phe) 7-[(3-amino-3-carboxypropyl)-4-demethylwyosine(37)-N(4)]-methyltransferase</fullName>
        <ecNumber evidence="2">2.1.1.282</ecNumber>
    </recommendedName>
    <alternativeName>
        <fullName evidence="7">tRNA(Phe) 7-((3-amino-3-carboxypropyl)-4-demethylwyosine(37)-N(4))-methyltransferase</fullName>
    </alternativeName>
</protein>
<gene>
    <name evidence="11" type="ORF">PIB30_012477</name>
</gene>
<dbReference type="Gene3D" id="2.120.10.80">
    <property type="entry name" value="Kelch-type beta propeller"/>
    <property type="match status" value="1"/>
</dbReference>
<evidence type="ECO:0000256" key="9">
    <source>
        <dbReference type="SAM" id="MobiDB-lite"/>
    </source>
</evidence>
<dbReference type="PANTHER" id="PTHR48418:SF1">
    <property type="entry name" value="TRNA WYBUTOSINE-SYNTHESIZING PROTEIN 3"/>
    <property type="match status" value="1"/>
</dbReference>
<evidence type="ECO:0000256" key="4">
    <source>
        <dbReference type="ARBA" id="ARBA00022679"/>
    </source>
</evidence>